<reference evidence="5 6" key="1">
    <citation type="submission" date="2016-10" db="EMBL/GenBank/DDBJ databases">
        <authorList>
            <person name="Varghese N."/>
            <person name="Submissions S."/>
        </authorList>
    </citation>
    <scope>NUCLEOTIDE SEQUENCE [LARGE SCALE GENOMIC DNA]</scope>
    <source>
        <strain evidence="5 6">DSM 29073</strain>
    </source>
</reference>
<dbReference type="PANTHER" id="PTHR43465">
    <property type="entry name" value="DUF1680 DOMAIN PROTEIN (AFU_ORTHOLOGUE AFUA_1G08910)"/>
    <property type="match status" value="1"/>
</dbReference>
<feature type="domain" description="Non-reducing end beta-L-arabinofuranosidase-like GH127 middle" evidence="3">
    <location>
        <begin position="484"/>
        <end position="595"/>
    </location>
</feature>
<name>A0A8G2FA52_9BACT</name>
<evidence type="ECO:0000259" key="4">
    <source>
        <dbReference type="Pfam" id="PF20737"/>
    </source>
</evidence>
<protein>
    <submittedName>
        <fullName evidence="5">DUF1680 family protein</fullName>
    </submittedName>
</protein>
<accession>A0A8G2FA52</accession>
<proteinExistence type="predicted"/>
<dbReference type="AlphaFoldDB" id="A0A8G2FA52"/>
<feature type="chain" id="PRO_5034711511" evidence="1">
    <location>
        <begin position="19"/>
        <end position="698"/>
    </location>
</feature>
<gene>
    <name evidence="5" type="ORF">SAMN05444001_10528</name>
</gene>
<evidence type="ECO:0000313" key="5">
    <source>
        <dbReference type="EMBL" id="SEF70016.1"/>
    </source>
</evidence>
<dbReference type="SUPFAM" id="SSF48208">
    <property type="entry name" value="Six-hairpin glycosidases"/>
    <property type="match status" value="1"/>
</dbReference>
<dbReference type="Pfam" id="PF20736">
    <property type="entry name" value="Glyco_hydro127M"/>
    <property type="match status" value="1"/>
</dbReference>
<keyword evidence="6" id="KW-1185">Reference proteome</keyword>
<evidence type="ECO:0000259" key="2">
    <source>
        <dbReference type="Pfam" id="PF07944"/>
    </source>
</evidence>
<dbReference type="Gene3D" id="1.50.10.20">
    <property type="match status" value="1"/>
</dbReference>
<dbReference type="InterPro" id="IPR049174">
    <property type="entry name" value="Beta-AFase-like"/>
</dbReference>
<dbReference type="RefSeq" id="WP_103982811.1">
    <property type="nucleotide sequence ID" value="NZ_FNVS01000005.1"/>
</dbReference>
<dbReference type="PANTHER" id="PTHR43465:SF2">
    <property type="entry name" value="DUF1680 DOMAIN PROTEIN (AFU_ORTHOLOGUE AFUA_1G08910)"/>
    <property type="match status" value="1"/>
</dbReference>
<dbReference type="Pfam" id="PF07944">
    <property type="entry name" value="Beta-AFase-like_GH127_cat"/>
    <property type="match status" value="1"/>
</dbReference>
<dbReference type="GO" id="GO:0005975">
    <property type="term" value="P:carbohydrate metabolic process"/>
    <property type="evidence" value="ECO:0007669"/>
    <property type="project" value="InterPro"/>
</dbReference>
<dbReference type="EMBL" id="FNVS01000005">
    <property type="protein sequence ID" value="SEF70016.1"/>
    <property type="molecule type" value="Genomic_DNA"/>
</dbReference>
<organism evidence="5 6">
    <name type="scientific">Parabacteroides chinchillae</name>
    <dbReference type="NCBI Taxonomy" id="871327"/>
    <lineage>
        <taxon>Bacteria</taxon>
        <taxon>Pseudomonadati</taxon>
        <taxon>Bacteroidota</taxon>
        <taxon>Bacteroidia</taxon>
        <taxon>Bacteroidales</taxon>
        <taxon>Tannerellaceae</taxon>
        <taxon>Parabacteroides</taxon>
    </lineage>
</organism>
<dbReference type="InterPro" id="IPR049046">
    <property type="entry name" value="Beta-AFase-like_GH127_middle"/>
</dbReference>
<evidence type="ECO:0000313" key="6">
    <source>
        <dbReference type="Proteomes" id="UP000236725"/>
    </source>
</evidence>
<feature type="domain" description="Non-reducing end beta-L-arabinofuranosidase-like GH127 catalytic" evidence="2">
    <location>
        <begin position="38"/>
        <end position="474"/>
    </location>
</feature>
<dbReference type="PROSITE" id="PS51257">
    <property type="entry name" value="PROKAR_LIPOPROTEIN"/>
    <property type="match status" value="1"/>
</dbReference>
<dbReference type="InterPro" id="IPR012878">
    <property type="entry name" value="Beta-AFase-like_GH127_cat"/>
</dbReference>
<feature type="domain" description="Non-reducing end beta-L-arabinofuranosidase-like GH127 C-terminal" evidence="4">
    <location>
        <begin position="597"/>
        <end position="694"/>
    </location>
</feature>
<dbReference type="Pfam" id="PF20737">
    <property type="entry name" value="Glyco_hydro127C"/>
    <property type="match status" value="1"/>
</dbReference>
<keyword evidence="1" id="KW-0732">Signal</keyword>
<evidence type="ECO:0000259" key="3">
    <source>
        <dbReference type="Pfam" id="PF20736"/>
    </source>
</evidence>
<feature type="signal peptide" evidence="1">
    <location>
        <begin position="1"/>
        <end position="18"/>
    </location>
</feature>
<evidence type="ECO:0000256" key="1">
    <source>
        <dbReference type="SAM" id="SignalP"/>
    </source>
</evidence>
<sequence>MKLHALTLPACLLLGAVACSPGEQENTDTGIHFLEVNQVKVQDAFWKPKFEQWNKVTTNDVFDKFEGKHLHNPDPKKMHNTFENFDRVANGERNVGDHAGMPWFDGLVYETIRGVSDLIAQQSNQALEQRVDGYIDLIAKAQASDPDGFINTYTQLMEDNHRWGENGGMLRWQHDVYNAGMLVEAGVHYYNATGKTKLLEVATRFANHMCDYMGPYPKKNIVPAHSGSEEPLVKLYWLYKNNPDLKQKVSVPVNEQAYFDLATFWIENRGHNCGQPLWLTWGNPVAEQWIRDNKYADLQFGNHSRPSFGDYAQDSLPLFQQQTIEGHAVRATLFTTGVAAAALENKNPDYIAAVTRLWDNMVGKRMFVTGGVGAVHFDEKFGPDYYLPTDAYLETCAAVGAGFFSQRMNELTGDGKYMDEFERSLYNNVLTGISLSGDHYTYQNPLNAEKHARWEWHECPCCPPMFLKMVSAVPGFIYSHQGNTISVNLFIGSEATVNLSKNLSVAVKQETRYPWDGSVTLTVDPAKPADFALRVRIPGWAQGVENPYGLYKSDVNSPAELKVNGEPVQMNVVKGYAEINRKWAKGDKVELSLPMQPRIITADGSVTDLNSMVALASGPLVYCLEGCDNTDLKDIRFDTRSPMSLNYRSDLLSGINVIEGKAFDKDEKEIAVSAIPYYAVGNRTEGDAYKVWLPVKGK</sequence>
<dbReference type="Proteomes" id="UP000236725">
    <property type="component" value="Unassembled WGS sequence"/>
</dbReference>
<dbReference type="InterPro" id="IPR049049">
    <property type="entry name" value="Beta-AFase-like_GH127_C"/>
</dbReference>
<comment type="caution">
    <text evidence="5">The sequence shown here is derived from an EMBL/GenBank/DDBJ whole genome shotgun (WGS) entry which is preliminary data.</text>
</comment>
<dbReference type="InterPro" id="IPR008928">
    <property type="entry name" value="6-hairpin_glycosidase_sf"/>
</dbReference>